<evidence type="ECO:0000256" key="2">
    <source>
        <dbReference type="ARBA" id="ARBA00009010"/>
    </source>
</evidence>
<evidence type="ECO:0008006" key="12">
    <source>
        <dbReference type="Google" id="ProtNLM"/>
    </source>
</evidence>
<comment type="caution">
    <text evidence="10">The sequence shown here is derived from an EMBL/GenBank/DDBJ whole genome shotgun (WGS) entry which is preliminary data.</text>
</comment>
<comment type="similarity">
    <text evidence="2">Belongs to the membrane-bound acyltransferase family. Sterol o-acyltransferase subfamily.</text>
</comment>
<keyword evidence="4 9" id="KW-0812">Transmembrane</keyword>
<evidence type="ECO:0000313" key="10">
    <source>
        <dbReference type="EMBL" id="KAF2895383.1"/>
    </source>
</evidence>
<dbReference type="OrthoDB" id="10039049at2759"/>
<dbReference type="InterPro" id="IPR004299">
    <property type="entry name" value="MBOAT_fam"/>
</dbReference>
<evidence type="ECO:0000256" key="5">
    <source>
        <dbReference type="ARBA" id="ARBA00022824"/>
    </source>
</evidence>
<keyword evidence="6 9" id="KW-1133">Transmembrane helix</keyword>
<dbReference type="InterPro" id="IPR014371">
    <property type="entry name" value="Oat_ACAT_DAG_ARE"/>
</dbReference>
<dbReference type="Proteomes" id="UP000801492">
    <property type="component" value="Unassembled WGS sequence"/>
</dbReference>
<reference evidence="10" key="1">
    <citation type="submission" date="2019-08" db="EMBL/GenBank/DDBJ databases">
        <title>The genome of the North American firefly Photinus pyralis.</title>
        <authorList>
            <consortium name="Photinus pyralis genome working group"/>
            <person name="Fallon T.R."/>
            <person name="Sander Lower S.E."/>
            <person name="Weng J.-K."/>
        </authorList>
    </citation>
    <scope>NUCLEOTIDE SEQUENCE</scope>
    <source>
        <strain evidence="10">TRF0915ILg1</strain>
        <tissue evidence="10">Whole body</tissue>
    </source>
</reference>
<evidence type="ECO:0000256" key="8">
    <source>
        <dbReference type="ARBA" id="ARBA00023315"/>
    </source>
</evidence>
<protein>
    <recommendedName>
        <fullName evidence="12">O-acyltransferase</fullName>
    </recommendedName>
</protein>
<feature type="transmembrane region" description="Helical" evidence="9">
    <location>
        <begin position="185"/>
        <end position="207"/>
    </location>
</feature>
<evidence type="ECO:0000256" key="4">
    <source>
        <dbReference type="ARBA" id="ARBA00022692"/>
    </source>
</evidence>
<feature type="non-terminal residue" evidence="10">
    <location>
        <position position="1"/>
    </location>
</feature>
<accession>A0A8K0D2M0</accession>
<feature type="transmembrane region" description="Helical" evidence="9">
    <location>
        <begin position="219"/>
        <end position="241"/>
    </location>
</feature>
<name>A0A8K0D2M0_IGNLU</name>
<organism evidence="10 11">
    <name type="scientific">Ignelater luminosus</name>
    <name type="common">Cucubano</name>
    <name type="synonym">Pyrophorus luminosus</name>
    <dbReference type="NCBI Taxonomy" id="2038154"/>
    <lineage>
        <taxon>Eukaryota</taxon>
        <taxon>Metazoa</taxon>
        <taxon>Ecdysozoa</taxon>
        <taxon>Arthropoda</taxon>
        <taxon>Hexapoda</taxon>
        <taxon>Insecta</taxon>
        <taxon>Pterygota</taxon>
        <taxon>Neoptera</taxon>
        <taxon>Endopterygota</taxon>
        <taxon>Coleoptera</taxon>
        <taxon>Polyphaga</taxon>
        <taxon>Elateriformia</taxon>
        <taxon>Elateroidea</taxon>
        <taxon>Elateridae</taxon>
        <taxon>Agrypninae</taxon>
        <taxon>Pyrophorini</taxon>
        <taxon>Ignelater</taxon>
    </lineage>
</organism>
<evidence type="ECO:0000313" key="11">
    <source>
        <dbReference type="Proteomes" id="UP000801492"/>
    </source>
</evidence>
<dbReference type="GO" id="GO:0008374">
    <property type="term" value="F:O-acyltransferase activity"/>
    <property type="evidence" value="ECO:0007669"/>
    <property type="project" value="InterPro"/>
</dbReference>
<comment type="subcellular location">
    <subcellularLocation>
        <location evidence="1">Endoplasmic reticulum membrane</location>
        <topology evidence="1">Multi-pass membrane protein</topology>
    </subcellularLocation>
</comment>
<dbReference type="EMBL" id="VTPC01005976">
    <property type="protein sequence ID" value="KAF2895383.1"/>
    <property type="molecule type" value="Genomic_DNA"/>
</dbReference>
<feature type="transmembrane region" description="Helical" evidence="9">
    <location>
        <begin position="78"/>
        <end position="101"/>
    </location>
</feature>
<feature type="transmembrane region" description="Helical" evidence="9">
    <location>
        <begin position="44"/>
        <end position="63"/>
    </location>
</feature>
<keyword evidence="3" id="KW-0808">Transferase</keyword>
<proteinExistence type="inferred from homology"/>
<evidence type="ECO:0000256" key="7">
    <source>
        <dbReference type="ARBA" id="ARBA00023136"/>
    </source>
</evidence>
<evidence type="ECO:0000256" key="3">
    <source>
        <dbReference type="ARBA" id="ARBA00022679"/>
    </source>
</evidence>
<sequence length="244" mass="28746">IIVNYKKSVNIRNMINYFIFTPPMQYEIFSTQKRMIQWKTFMKLLVQLMFLYFMTAFILLQFILPEMLILKNEINDNIVLLGIVFRIMLAANLVWMVSMYLNVYETYLPAYAALCGLPQTFCKDWWNSETLTVFWRRWNLPVHNCLKYNVALPLIRCGYSQSASNFIVFAVAGIIHEYLNTFPFGIYNGMAFVFTLLEIPAGYLNVCITKKFGNVYGNLFLWMYLIFTHCLAIISTFLFHVPHN</sequence>
<keyword evidence="5" id="KW-0256">Endoplasmic reticulum</keyword>
<dbReference type="AlphaFoldDB" id="A0A8K0D2M0"/>
<evidence type="ECO:0000256" key="9">
    <source>
        <dbReference type="SAM" id="Phobius"/>
    </source>
</evidence>
<dbReference type="GO" id="GO:0046486">
    <property type="term" value="P:glycerolipid metabolic process"/>
    <property type="evidence" value="ECO:0007669"/>
    <property type="project" value="UniProtKB-UniPathway"/>
</dbReference>
<gene>
    <name evidence="10" type="ORF">ILUMI_27557</name>
</gene>
<keyword evidence="7 9" id="KW-0472">Membrane</keyword>
<dbReference type="Pfam" id="PF03062">
    <property type="entry name" value="MBOAT"/>
    <property type="match status" value="1"/>
</dbReference>
<evidence type="ECO:0000256" key="1">
    <source>
        <dbReference type="ARBA" id="ARBA00004477"/>
    </source>
</evidence>
<evidence type="ECO:0000256" key="6">
    <source>
        <dbReference type="ARBA" id="ARBA00022989"/>
    </source>
</evidence>
<keyword evidence="8" id="KW-0012">Acyltransferase</keyword>
<dbReference type="UniPathway" id="UPA00230"/>
<dbReference type="PANTHER" id="PTHR10408">
    <property type="entry name" value="STEROL O-ACYLTRANSFERASE"/>
    <property type="match status" value="1"/>
</dbReference>
<dbReference type="GO" id="GO:0005789">
    <property type="term" value="C:endoplasmic reticulum membrane"/>
    <property type="evidence" value="ECO:0007669"/>
    <property type="project" value="UniProtKB-SubCell"/>
</dbReference>
<keyword evidence="11" id="KW-1185">Reference proteome</keyword>
<feature type="transmembrane region" description="Helical" evidence="9">
    <location>
        <begin position="162"/>
        <end position="179"/>
    </location>
</feature>